<keyword evidence="3" id="KW-1185">Reference proteome</keyword>
<protein>
    <submittedName>
        <fullName evidence="2">Uncharacterized protein</fullName>
    </submittedName>
</protein>
<evidence type="ECO:0000256" key="1">
    <source>
        <dbReference type="SAM" id="MobiDB-lite"/>
    </source>
</evidence>
<feature type="compositionally biased region" description="Acidic residues" evidence="1">
    <location>
        <begin position="165"/>
        <end position="175"/>
    </location>
</feature>
<name>A0ABQ8GVQ2_9PEZI</name>
<evidence type="ECO:0000313" key="2">
    <source>
        <dbReference type="EMBL" id="KAH7065081.1"/>
    </source>
</evidence>
<sequence length="212" mass="24414">MRPSSDFPKGVLEKLYPKFGYLNELPPETTSWDIMYATCVMTGEAPASGKRAAPQWLTVRTLQEPDVDYITTMSGLGSIRGQSQARKLRDGALRYMEEIKETLAYYKKKNLHPETEQTLSESDRSEVPWLFLDAPDPWAKTQQHVIWSPPTLRRRHPELLVNKEEEQETDKEDDYVERPARRKIAATNAVKQIVDAANISEKELLQALRRLK</sequence>
<feature type="region of interest" description="Disordered" evidence="1">
    <location>
        <begin position="158"/>
        <end position="177"/>
    </location>
</feature>
<reference evidence="2 3" key="1">
    <citation type="journal article" date="2021" name="Nat. Commun.">
        <title>Genetic determinants of endophytism in the Arabidopsis root mycobiome.</title>
        <authorList>
            <person name="Mesny F."/>
            <person name="Miyauchi S."/>
            <person name="Thiergart T."/>
            <person name="Pickel B."/>
            <person name="Atanasova L."/>
            <person name="Karlsson M."/>
            <person name="Huettel B."/>
            <person name="Barry K.W."/>
            <person name="Haridas S."/>
            <person name="Chen C."/>
            <person name="Bauer D."/>
            <person name="Andreopoulos W."/>
            <person name="Pangilinan J."/>
            <person name="LaButti K."/>
            <person name="Riley R."/>
            <person name="Lipzen A."/>
            <person name="Clum A."/>
            <person name="Drula E."/>
            <person name="Henrissat B."/>
            <person name="Kohler A."/>
            <person name="Grigoriev I.V."/>
            <person name="Martin F.M."/>
            <person name="Hacquard S."/>
        </authorList>
    </citation>
    <scope>NUCLEOTIDE SEQUENCE [LARGE SCALE GENOMIC DNA]</scope>
    <source>
        <strain evidence="2 3">MPI-SDFR-AT-0080</strain>
    </source>
</reference>
<dbReference type="Proteomes" id="UP000774617">
    <property type="component" value="Unassembled WGS sequence"/>
</dbReference>
<evidence type="ECO:0000313" key="3">
    <source>
        <dbReference type="Proteomes" id="UP000774617"/>
    </source>
</evidence>
<gene>
    <name evidence="2" type="ORF">B0J12DRAFT_693460</name>
</gene>
<organism evidence="2 3">
    <name type="scientific">Macrophomina phaseolina</name>
    <dbReference type="NCBI Taxonomy" id="35725"/>
    <lineage>
        <taxon>Eukaryota</taxon>
        <taxon>Fungi</taxon>
        <taxon>Dikarya</taxon>
        <taxon>Ascomycota</taxon>
        <taxon>Pezizomycotina</taxon>
        <taxon>Dothideomycetes</taxon>
        <taxon>Dothideomycetes incertae sedis</taxon>
        <taxon>Botryosphaeriales</taxon>
        <taxon>Botryosphaeriaceae</taxon>
        <taxon>Macrophomina</taxon>
    </lineage>
</organism>
<comment type="caution">
    <text evidence="2">The sequence shown here is derived from an EMBL/GenBank/DDBJ whole genome shotgun (WGS) entry which is preliminary data.</text>
</comment>
<proteinExistence type="predicted"/>
<dbReference type="EMBL" id="JAGTJR010000001">
    <property type="protein sequence ID" value="KAH7065081.1"/>
    <property type="molecule type" value="Genomic_DNA"/>
</dbReference>
<accession>A0ABQ8GVQ2</accession>